<dbReference type="PROSITE" id="PS50865">
    <property type="entry name" value="ZF_MYND_2"/>
    <property type="match status" value="1"/>
</dbReference>
<protein>
    <recommendedName>
        <fullName evidence="5">MYND-type domain-containing protein</fullName>
    </recommendedName>
</protein>
<dbReference type="Gene3D" id="6.10.140.2220">
    <property type="match status" value="1"/>
</dbReference>
<reference evidence="6 7" key="1">
    <citation type="journal article" date="2019" name="Nat. Ecol. Evol.">
        <title>Megaphylogeny resolves global patterns of mushroom evolution.</title>
        <authorList>
            <person name="Varga T."/>
            <person name="Krizsan K."/>
            <person name="Foldi C."/>
            <person name="Dima B."/>
            <person name="Sanchez-Garcia M."/>
            <person name="Sanchez-Ramirez S."/>
            <person name="Szollosi G.J."/>
            <person name="Szarkandi J.G."/>
            <person name="Papp V."/>
            <person name="Albert L."/>
            <person name="Andreopoulos W."/>
            <person name="Angelini C."/>
            <person name="Antonin V."/>
            <person name="Barry K.W."/>
            <person name="Bougher N.L."/>
            <person name="Buchanan P."/>
            <person name="Buyck B."/>
            <person name="Bense V."/>
            <person name="Catcheside P."/>
            <person name="Chovatia M."/>
            <person name="Cooper J."/>
            <person name="Damon W."/>
            <person name="Desjardin D."/>
            <person name="Finy P."/>
            <person name="Geml J."/>
            <person name="Haridas S."/>
            <person name="Hughes K."/>
            <person name="Justo A."/>
            <person name="Karasinski D."/>
            <person name="Kautmanova I."/>
            <person name="Kiss B."/>
            <person name="Kocsube S."/>
            <person name="Kotiranta H."/>
            <person name="LaButti K.M."/>
            <person name="Lechner B.E."/>
            <person name="Liimatainen K."/>
            <person name="Lipzen A."/>
            <person name="Lukacs Z."/>
            <person name="Mihaltcheva S."/>
            <person name="Morgado L.N."/>
            <person name="Niskanen T."/>
            <person name="Noordeloos M.E."/>
            <person name="Ohm R.A."/>
            <person name="Ortiz-Santana B."/>
            <person name="Ovrebo C."/>
            <person name="Racz N."/>
            <person name="Riley R."/>
            <person name="Savchenko A."/>
            <person name="Shiryaev A."/>
            <person name="Soop K."/>
            <person name="Spirin V."/>
            <person name="Szebenyi C."/>
            <person name="Tomsovsky M."/>
            <person name="Tulloss R.E."/>
            <person name="Uehling J."/>
            <person name="Grigoriev I.V."/>
            <person name="Vagvolgyi C."/>
            <person name="Papp T."/>
            <person name="Martin F.M."/>
            <person name="Miettinen O."/>
            <person name="Hibbett D.S."/>
            <person name="Nagy L.G."/>
        </authorList>
    </citation>
    <scope>NUCLEOTIDE SEQUENCE [LARGE SCALE GENOMIC DNA]</scope>
    <source>
        <strain evidence="6 7">FP101781</strain>
    </source>
</reference>
<name>A0A4Y7SSC0_COPMI</name>
<keyword evidence="7" id="KW-1185">Reference proteome</keyword>
<keyword evidence="2 4" id="KW-0863">Zinc-finger</keyword>
<dbReference type="AlphaFoldDB" id="A0A4Y7SSC0"/>
<evidence type="ECO:0000313" key="6">
    <source>
        <dbReference type="EMBL" id="TEB24755.1"/>
    </source>
</evidence>
<dbReference type="Proteomes" id="UP000298030">
    <property type="component" value="Unassembled WGS sequence"/>
</dbReference>
<organism evidence="6 7">
    <name type="scientific">Coprinellus micaceus</name>
    <name type="common">Glistening ink-cap mushroom</name>
    <name type="synonym">Coprinus micaceus</name>
    <dbReference type="NCBI Taxonomy" id="71717"/>
    <lineage>
        <taxon>Eukaryota</taxon>
        <taxon>Fungi</taxon>
        <taxon>Dikarya</taxon>
        <taxon>Basidiomycota</taxon>
        <taxon>Agaricomycotina</taxon>
        <taxon>Agaricomycetes</taxon>
        <taxon>Agaricomycetidae</taxon>
        <taxon>Agaricales</taxon>
        <taxon>Agaricineae</taxon>
        <taxon>Psathyrellaceae</taxon>
        <taxon>Coprinellus</taxon>
    </lineage>
</organism>
<dbReference type="SUPFAM" id="SSF144232">
    <property type="entry name" value="HIT/MYND zinc finger-like"/>
    <property type="match status" value="1"/>
</dbReference>
<evidence type="ECO:0000256" key="4">
    <source>
        <dbReference type="PROSITE-ProRule" id="PRU00134"/>
    </source>
</evidence>
<dbReference type="Pfam" id="PF01753">
    <property type="entry name" value="zf-MYND"/>
    <property type="match status" value="1"/>
</dbReference>
<evidence type="ECO:0000259" key="5">
    <source>
        <dbReference type="PROSITE" id="PS50865"/>
    </source>
</evidence>
<gene>
    <name evidence="6" type="ORF">FA13DRAFT_1796955</name>
</gene>
<accession>A0A4Y7SSC0</accession>
<evidence type="ECO:0000256" key="3">
    <source>
        <dbReference type="ARBA" id="ARBA00022833"/>
    </source>
</evidence>
<evidence type="ECO:0000313" key="7">
    <source>
        <dbReference type="Proteomes" id="UP000298030"/>
    </source>
</evidence>
<comment type="caution">
    <text evidence="6">The sequence shown here is derived from an EMBL/GenBank/DDBJ whole genome shotgun (WGS) entry which is preliminary data.</text>
</comment>
<evidence type="ECO:0000256" key="2">
    <source>
        <dbReference type="ARBA" id="ARBA00022771"/>
    </source>
</evidence>
<proteinExistence type="predicted"/>
<dbReference type="InterPro" id="IPR002893">
    <property type="entry name" value="Znf_MYND"/>
</dbReference>
<evidence type="ECO:0000256" key="1">
    <source>
        <dbReference type="ARBA" id="ARBA00022723"/>
    </source>
</evidence>
<sequence length="637" mass="71024">MISLWCATTGIPFPVERTPKKTLLRLVRLYFILYRTVAMGKRSRTTTTPQACEATQALKNCLQRWSRITAPTKYLVALEDALLALCQRPPPDRPSNCIPLGRSDTTMVDLVVDIIGIVIKICLAVASIPEAERPASTLLVKSWDAVLGWMSFLQGVAIGDLERMQLNDRTAKLLHASLSLNGDHKAALLEASVQCVMNSWHIANVHGHFPRQPAVGDDYVYTALLQIYLGSLDGQKLLAQVHATPGYRRLTIKSTIVQLEAVQNRCKRRATCSAIALHQITVIVSFMRLLCGLRHAHTWEHILEGMAIHRLFAVLGCIAMDDGATQLQLRGSASATHHVIAWLQDTPAYIGRKFQQALEGGLVNAVAALIGGLDRNTEESDTLRQDMANITAHLSHPRILRAMENLFLVTPPLFPRPFLPIWGDMVLGMREGRVSVGSGSTGSNTCDNVTHHSQRILGGAEPTSNLPPRVCSGCHTTMYCSFQCQKLDWNYFHRSECSALAAQYKERRATRSWPSAKARLHHRALLRHFSNNQTVIRKFMMISTQSQSARMLLLDPVRESPTFLPLGPESNLPDLVPSVWRRRMKGYIKQVCEDPNGCLVTTSFKYGNEDITTYGRLLFKPEGRAFALLHSLFILDD</sequence>
<keyword evidence="1" id="KW-0479">Metal-binding</keyword>
<feature type="domain" description="MYND-type" evidence="5">
    <location>
        <begin position="443"/>
        <end position="497"/>
    </location>
</feature>
<keyword evidence="3" id="KW-0862">Zinc</keyword>
<dbReference type="GO" id="GO:0008270">
    <property type="term" value="F:zinc ion binding"/>
    <property type="evidence" value="ECO:0007669"/>
    <property type="project" value="UniProtKB-KW"/>
</dbReference>
<dbReference type="Gene3D" id="1.10.220.160">
    <property type="match status" value="1"/>
</dbReference>
<dbReference type="EMBL" id="QPFP01000063">
    <property type="protein sequence ID" value="TEB24755.1"/>
    <property type="molecule type" value="Genomic_DNA"/>
</dbReference>